<dbReference type="InterPro" id="IPR050490">
    <property type="entry name" value="Bact_solute-bd_prot1"/>
</dbReference>
<dbReference type="Gene3D" id="3.40.190.10">
    <property type="entry name" value="Periplasmic binding protein-like II"/>
    <property type="match status" value="1"/>
</dbReference>
<dbReference type="AlphaFoldDB" id="A0A3A9Z9Y4"/>
<evidence type="ECO:0000256" key="3">
    <source>
        <dbReference type="ARBA" id="ARBA00022448"/>
    </source>
</evidence>
<evidence type="ECO:0000313" key="7">
    <source>
        <dbReference type="Proteomes" id="UP000272474"/>
    </source>
</evidence>
<keyword evidence="4" id="KW-0732">Signal</keyword>
<evidence type="ECO:0000256" key="2">
    <source>
        <dbReference type="ARBA" id="ARBA00008520"/>
    </source>
</evidence>
<dbReference type="InterPro" id="IPR006059">
    <property type="entry name" value="SBP"/>
</dbReference>
<comment type="caution">
    <text evidence="6">The sequence shown here is derived from an EMBL/GenBank/DDBJ whole genome shotgun (WGS) entry which is preliminary data.</text>
</comment>
<dbReference type="PROSITE" id="PS51318">
    <property type="entry name" value="TAT"/>
    <property type="match status" value="1"/>
</dbReference>
<keyword evidence="3" id="KW-0813">Transport</keyword>
<keyword evidence="7" id="KW-1185">Reference proteome</keyword>
<dbReference type="SUPFAM" id="SSF53850">
    <property type="entry name" value="Periplasmic binding protein-like II"/>
    <property type="match status" value="1"/>
</dbReference>
<dbReference type="Pfam" id="PF01547">
    <property type="entry name" value="SBP_bac_1"/>
    <property type="match status" value="1"/>
</dbReference>
<dbReference type="PANTHER" id="PTHR43649:SF31">
    <property type="entry name" value="SN-GLYCEROL-3-PHOSPHATE-BINDING PERIPLASMIC PROTEIN UGPB"/>
    <property type="match status" value="1"/>
</dbReference>
<reference evidence="6 7" key="1">
    <citation type="journal article" date="2014" name="Int. J. Syst. Evol. Microbiol.">
        <title>Streptomyces hoynatensis sp. nov., isolated from deep marine sediment.</title>
        <authorList>
            <person name="Veyisoglu A."/>
            <person name="Sahin N."/>
        </authorList>
    </citation>
    <scope>NUCLEOTIDE SEQUENCE [LARGE SCALE GENOMIC DNA]</scope>
    <source>
        <strain evidence="6 7">KCTC 29097</strain>
    </source>
</reference>
<proteinExistence type="inferred from homology"/>
<dbReference type="InterPro" id="IPR006311">
    <property type="entry name" value="TAT_signal"/>
</dbReference>
<dbReference type="RefSeq" id="WP_120676820.1">
    <property type="nucleotide sequence ID" value="NZ_RBAL01000003.1"/>
</dbReference>
<evidence type="ECO:0000313" key="6">
    <source>
        <dbReference type="EMBL" id="RKN44939.1"/>
    </source>
</evidence>
<feature type="compositionally biased region" description="Low complexity" evidence="5">
    <location>
        <begin position="35"/>
        <end position="66"/>
    </location>
</feature>
<dbReference type="PANTHER" id="PTHR43649">
    <property type="entry name" value="ARABINOSE-BINDING PROTEIN-RELATED"/>
    <property type="match status" value="1"/>
</dbReference>
<dbReference type="OrthoDB" id="3928382at2"/>
<evidence type="ECO:0000256" key="5">
    <source>
        <dbReference type="SAM" id="MobiDB-lite"/>
    </source>
</evidence>
<evidence type="ECO:0000256" key="4">
    <source>
        <dbReference type="ARBA" id="ARBA00022729"/>
    </source>
</evidence>
<evidence type="ECO:0000256" key="1">
    <source>
        <dbReference type="ARBA" id="ARBA00004196"/>
    </source>
</evidence>
<protein>
    <submittedName>
        <fullName evidence="6">Extracellular solute-binding protein</fullName>
    </submittedName>
</protein>
<dbReference type="EMBL" id="RBAL01000003">
    <property type="protein sequence ID" value="RKN44939.1"/>
    <property type="molecule type" value="Genomic_DNA"/>
</dbReference>
<name>A0A3A9Z9Y4_9ACTN</name>
<sequence length="501" mass="55695">MSEDSKADRSARRLSRRNFAAGVLAGTAAGAGASLLGPGTAHAQSPSAAARNATRAARSSASSSASCTQIPNRYDEPFEVCDDELFIFMANYKPFEVEGFFDTVIGRKLAAAFPDVTFKVAAWDKPIRYEDLTAAGVVPDIVIEDPRRRIDRDLEPLGWLRNLTGELAENGIDVGSLNQAAVELVKSRSDGGLYGIPLFVDDFVMLYNKKIFDRFHVAYPSHGITYDQAFRKAQRLTREENLVAYKGYLQHPDNYLDFNQLGLYPFLPTGSESPAPEDVRVNITSEGWQQLGANLERFLFIPRNIFTSVDDFFQTGHVAMAVDTLWKLNAYLLNEIYIDPEDREQYRQLAENVDIGITSVPVLGGGDDWTYQPNCLAAFLPPQSAKRQQALDVVKWLVSEEAQVELSRYGIKPALRSDAVVESFGSALPGFEGVDTSGVFWGENAVVHGYEQTEYWDLPLYAVFRLHVLQDGLKASSALTVTETVDIPNYIRNQVELGFDW</sequence>
<dbReference type="Proteomes" id="UP000272474">
    <property type="component" value="Unassembled WGS sequence"/>
</dbReference>
<feature type="region of interest" description="Disordered" evidence="5">
    <location>
        <begin position="35"/>
        <end position="68"/>
    </location>
</feature>
<organism evidence="6 7">
    <name type="scientific">Streptomyces hoynatensis</name>
    <dbReference type="NCBI Taxonomy" id="1141874"/>
    <lineage>
        <taxon>Bacteria</taxon>
        <taxon>Bacillati</taxon>
        <taxon>Actinomycetota</taxon>
        <taxon>Actinomycetes</taxon>
        <taxon>Kitasatosporales</taxon>
        <taxon>Streptomycetaceae</taxon>
        <taxon>Streptomyces</taxon>
    </lineage>
</organism>
<accession>A0A3A9Z9Y4</accession>
<dbReference type="GO" id="GO:0030313">
    <property type="term" value="C:cell envelope"/>
    <property type="evidence" value="ECO:0007669"/>
    <property type="project" value="UniProtKB-SubCell"/>
</dbReference>
<comment type="similarity">
    <text evidence="2">Belongs to the bacterial solute-binding protein 1 family.</text>
</comment>
<comment type="subcellular location">
    <subcellularLocation>
        <location evidence="1">Cell envelope</location>
    </subcellularLocation>
</comment>
<gene>
    <name evidence="6" type="ORF">D7294_07475</name>
</gene>